<keyword evidence="4" id="KW-0442">Lipid degradation</keyword>
<dbReference type="GO" id="GO:0016042">
    <property type="term" value="P:lipid catabolic process"/>
    <property type="evidence" value="ECO:0007669"/>
    <property type="project" value="UniProtKB-KW"/>
</dbReference>
<dbReference type="InterPro" id="IPR017946">
    <property type="entry name" value="PLC-like_Pdiesterase_TIM-brl"/>
</dbReference>
<dbReference type="GO" id="GO:0005737">
    <property type="term" value="C:cytoplasm"/>
    <property type="evidence" value="ECO:0007669"/>
    <property type="project" value="UniProtKB-SubCell"/>
</dbReference>
<evidence type="ECO:0000256" key="2">
    <source>
        <dbReference type="ARBA" id="ARBA00022490"/>
    </source>
</evidence>
<dbReference type="PROSITE" id="PS50008">
    <property type="entry name" value="PIPLC_Y_DOMAIN"/>
    <property type="match status" value="1"/>
</dbReference>
<dbReference type="Pfam" id="PF09279">
    <property type="entry name" value="EF-hand_like"/>
    <property type="match status" value="1"/>
</dbReference>
<dbReference type="Pfam" id="PF00388">
    <property type="entry name" value="PI-PLC-X"/>
    <property type="match status" value="1"/>
</dbReference>
<dbReference type="PROSITE" id="PS50007">
    <property type="entry name" value="PIPLC_X_DOMAIN"/>
    <property type="match status" value="1"/>
</dbReference>
<dbReference type="FunFam" id="2.30.29.30:FF:000025">
    <property type="entry name" value="Phosphoinositide phospholipase C"/>
    <property type="match status" value="1"/>
</dbReference>
<dbReference type="SUPFAM" id="SSF50729">
    <property type="entry name" value="PH domain-like"/>
    <property type="match status" value="1"/>
</dbReference>
<dbReference type="InterPro" id="IPR011993">
    <property type="entry name" value="PH-like_dom_sf"/>
</dbReference>
<dbReference type="EC" id="3.1.4.11" evidence="4"/>
<dbReference type="FunFam" id="1.10.238.10:FF:000005">
    <property type="entry name" value="Phosphoinositide phospholipase C"/>
    <property type="match status" value="1"/>
</dbReference>
<keyword evidence="3" id="KW-0807">Transducer</keyword>
<feature type="compositionally biased region" description="Low complexity" evidence="5">
    <location>
        <begin position="516"/>
        <end position="527"/>
    </location>
</feature>
<dbReference type="InterPro" id="IPR015359">
    <property type="entry name" value="PLC_EF-hand-like"/>
</dbReference>
<dbReference type="GO" id="GO:0048015">
    <property type="term" value="P:phosphatidylinositol-mediated signaling"/>
    <property type="evidence" value="ECO:0007669"/>
    <property type="project" value="TreeGrafter"/>
</dbReference>
<dbReference type="InterPro" id="IPR001711">
    <property type="entry name" value="PLipase_C_Pinositol-sp_Y"/>
</dbReference>
<dbReference type="InterPro" id="IPR001849">
    <property type="entry name" value="PH_domain"/>
</dbReference>
<dbReference type="SMART" id="SM00149">
    <property type="entry name" value="PLCYc"/>
    <property type="match status" value="1"/>
</dbReference>
<keyword evidence="9" id="KW-1185">Reference proteome</keyword>
<keyword evidence="4" id="KW-0443">Lipid metabolism</keyword>
<feature type="compositionally biased region" description="Acidic residues" evidence="5">
    <location>
        <begin position="479"/>
        <end position="496"/>
    </location>
</feature>
<dbReference type="Gene3D" id="2.60.40.150">
    <property type="entry name" value="C2 domain"/>
    <property type="match status" value="1"/>
</dbReference>
<proteinExistence type="predicted"/>
<dbReference type="InterPro" id="IPR011992">
    <property type="entry name" value="EF-hand-dom_pair"/>
</dbReference>
<evidence type="ECO:0000313" key="8">
    <source>
        <dbReference type="Ensembl" id="ENSSANP00000044354.1"/>
    </source>
</evidence>
<evidence type="ECO:0000313" key="9">
    <source>
        <dbReference type="Proteomes" id="UP000472260"/>
    </source>
</evidence>
<dbReference type="GO" id="GO:0032228">
    <property type="term" value="P:regulation of synaptic transmission, GABAergic"/>
    <property type="evidence" value="ECO:0007669"/>
    <property type="project" value="TreeGrafter"/>
</dbReference>
<dbReference type="Pfam" id="PF00168">
    <property type="entry name" value="C2"/>
    <property type="match status" value="1"/>
</dbReference>
<keyword evidence="2" id="KW-0963">Cytoplasm</keyword>
<dbReference type="Ensembl" id="ENSSANT00000047173.1">
    <property type="protein sequence ID" value="ENSSANP00000044354.1"/>
    <property type="gene ID" value="ENSSANG00000022420.1"/>
</dbReference>
<comment type="subcellular location">
    <subcellularLocation>
        <location evidence="1">Cytoplasm</location>
    </subcellularLocation>
</comment>
<dbReference type="InterPro" id="IPR035892">
    <property type="entry name" value="C2_domain_sf"/>
</dbReference>
<keyword evidence="4" id="KW-0378">Hydrolase</keyword>
<evidence type="ECO:0000256" key="3">
    <source>
        <dbReference type="ARBA" id="ARBA00023224"/>
    </source>
</evidence>
<dbReference type="GO" id="GO:0046488">
    <property type="term" value="P:phosphatidylinositol metabolic process"/>
    <property type="evidence" value="ECO:0007669"/>
    <property type="project" value="TreeGrafter"/>
</dbReference>
<comment type="catalytic activity">
    <reaction evidence="4">
        <text>a 1,2-diacyl-sn-glycero-3-phospho-(1D-myo-inositol-4,5-bisphosphate) + H2O = 1D-myo-inositol 1,4,5-trisphosphate + a 1,2-diacyl-sn-glycerol + H(+)</text>
        <dbReference type="Rhea" id="RHEA:33179"/>
        <dbReference type="ChEBI" id="CHEBI:15377"/>
        <dbReference type="ChEBI" id="CHEBI:15378"/>
        <dbReference type="ChEBI" id="CHEBI:17815"/>
        <dbReference type="ChEBI" id="CHEBI:58456"/>
        <dbReference type="ChEBI" id="CHEBI:203600"/>
        <dbReference type="EC" id="3.1.4.11"/>
    </reaction>
</comment>
<evidence type="ECO:0000256" key="4">
    <source>
        <dbReference type="RuleBase" id="RU361133"/>
    </source>
</evidence>
<dbReference type="GO" id="GO:0051209">
    <property type="term" value="P:release of sequestered calcium ion into cytosol"/>
    <property type="evidence" value="ECO:0007669"/>
    <property type="project" value="TreeGrafter"/>
</dbReference>
<accession>A0A671NE81</accession>
<organism evidence="8 9">
    <name type="scientific">Sinocyclocheilus anshuiensis</name>
    <dbReference type="NCBI Taxonomy" id="1608454"/>
    <lineage>
        <taxon>Eukaryota</taxon>
        <taxon>Metazoa</taxon>
        <taxon>Chordata</taxon>
        <taxon>Craniata</taxon>
        <taxon>Vertebrata</taxon>
        <taxon>Euteleostomi</taxon>
        <taxon>Actinopterygii</taxon>
        <taxon>Neopterygii</taxon>
        <taxon>Teleostei</taxon>
        <taxon>Ostariophysi</taxon>
        <taxon>Cypriniformes</taxon>
        <taxon>Cyprinidae</taxon>
        <taxon>Cyprininae</taxon>
        <taxon>Sinocyclocheilus</taxon>
    </lineage>
</organism>
<dbReference type="SUPFAM" id="SSF51695">
    <property type="entry name" value="PLC-like phosphodiesterases"/>
    <property type="match status" value="1"/>
</dbReference>
<dbReference type="Pfam" id="PF00387">
    <property type="entry name" value="PI-PLC-Y"/>
    <property type="match status" value="1"/>
</dbReference>
<dbReference type="SMART" id="SM00239">
    <property type="entry name" value="C2"/>
    <property type="match status" value="1"/>
</dbReference>
<feature type="domain" description="C2" evidence="6">
    <location>
        <begin position="613"/>
        <end position="742"/>
    </location>
</feature>
<name>A0A671NE81_9TELE</name>
<dbReference type="PANTHER" id="PTHR10336:SF102">
    <property type="entry name" value="INACTIVE PHOSPHOLIPASE C-LIKE PROTEIN 1"/>
    <property type="match status" value="1"/>
</dbReference>
<reference evidence="8" key="1">
    <citation type="submission" date="2025-08" db="UniProtKB">
        <authorList>
            <consortium name="Ensembl"/>
        </authorList>
    </citation>
    <scope>IDENTIFICATION</scope>
</reference>
<evidence type="ECO:0000256" key="1">
    <source>
        <dbReference type="ARBA" id="ARBA00004496"/>
    </source>
</evidence>
<feature type="region of interest" description="Disordered" evidence="5">
    <location>
        <begin position="474"/>
        <end position="527"/>
    </location>
</feature>
<gene>
    <name evidence="8" type="primary">LOC107690606</name>
</gene>
<dbReference type="PRINTS" id="PR00390">
    <property type="entry name" value="PHPHLIPASEC"/>
</dbReference>
<dbReference type="InterPro" id="IPR001192">
    <property type="entry name" value="PI-PLC_fam"/>
</dbReference>
<dbReference type="SMART" id="SM00148">
    <property type="entry name" value="PLCXc"/>
    <property type="match status" value="1"/>
</dbReference>
<dbReference type="CDD" id="cd00275">
    <property type="entry name" value="C2_PLC_like"/>
    <property type="match status" value="1"/>
</dbReference>
<dbReference type="AlphaFoldDB" id="A0A671NE81"/>
<dbReference type="GO" id="GO:0007214">
    <property type="term" value="P:gamma-aminobutyric acid signaling pathway"/>
    <property type="evidence" value="ECO:0007669"/>
    <property type="project" value="TreeGrafter"/>
</dbReference>
<evidence type="ECO:0000259" key="6">
    <source>
        <dbReference type="PROSITE" id="PS50004"/>
    </source>
</evidence>
<dbReference type="Gene3D" id="1.10.238.10">
    <property type="entry name" value="EF-hand"/>
    <property type="match status" value="1"/>
</dbReference>
<dbReference type="Gene3D" id="2.30.29.30">
    <property type="entry name" value="Pleckstrin-homology domain (PH domain)/Phosphotyrosine-binding domain (PTB)"/>
    <property type="match status" value="1"/>
</dbReference>
<dbReference type="SUPFAM" id="SSF49562">
    <property type="entry name" value="C2 domain (Calcium/lipid-binding domain, CaLB)"/>
    <property type="match status" value="1"/>
</dbReference>
<dbReference type="InterPro" id="IPR000909">
    <property type="entry name" value="PLipase_C_PInositol-sp_X_dom"/>
</dbReference>
<evidence type="ECO:0000256" key="5">
    <source>
        <dbReference type="SAM" id="MobiDB-lite"/>
    </source>
</evidence>
<dbReference type="InterPro" id="IPR000008">
    <property type="entry name" value="C2_dom"/>
</dbReference>
<dbReference type="PANTHER" id="PTHR10336">
    <property type="entry name" value="PHOSPHOINOSITIDE-SPECIFIC PHOSPHOLIPASE C FAMILY PROTEIN"/>
    <property type="match status" value="1"/>
</dbReference>
<dbReference type="FunFam" id="2.60.40.150:FF:000157">
    <property type="entry name" value="Phosphoinositide phospholipase C"/>
    <property type="match status" value="1"/>
</dbReference>
<dbReference type="Pfam" id="PF16457">
    <property type="entry name" value="PH_12"/>
    <property type="match status" value="1"/>
</dbReference>
<dbReference type="CDD" id="cd13364">
    <property type="entry name" value="PH_PLC_eta"/>
    <property type="match status" value="1"/>
</dbReference>
<dbReference type="GO" id="GO:0004435">
    <property type="term" value="F:phosphatidylinositol-4,5-bisphosphate phospholipase C activity"/>
    <property type="evidence" value="ECO:0007669"/>
    <property type="project" value="UniProtKB-EC"/>
</dbReference>
<dbReference type="PROSITE" id="PS50004">
    <property type="entry name" value="C2"/>
    <property type="match status" value="1"/>
</dbReference>
<dbReference type="SUPFAM" id="SSF47473">
    <property type="entry name" value="EF-hand"/>
    <property type="match status" value="1"/>
</dbReference>
<dbReference type="Gene3D" id="3.20.20.190">
    <property type="entry name" value="Phosphatidylinositol (PI) phosphodiesterase"/>
    <property type="match status" value="1"/>
</dbReference>
<evidence type="ECO:0000259" key="7">
    <source>
        <dbReference type="PROSITE" id="PS50008"/>
    </source>
</evidence>
<feature type="domain" description="PI-PLC Y-box" evidence="7">
    <location>
        <begin position="538"/>
        <end position="613"/>
    </location>
</feature>
<dbReference type="Proteomes" id="UP000472260">
    <property type="component" value="Unassembled WGS sequence"/>
</dbReference>
<protein>
    <recommendedName>
        <fullName evidence="4">Phosphoinositide phospholipase C</fullName>
        <ecNumber evidence="4">3.1.4.11</ecNumber>
    </recommendedName>
</protein>
<sequence length="1003" mass="110108">MAWGGNPRLHILTTDPSVAKVSGGRKKTVSFSSMPSEKKVSSAADCLAFMQGGCELKKVRPNSRIYSRFYTLDPELACLRWEPSKKDGDRARLDISAIREVRTGKSTETFLYNGPSDHLAEEAAFSIIHGDEYQSLDLVALSADVANIWVTGLRYLLSHPGSIGGGDGGVGEGSIGNKMRQNWLAAEFALVDEDGHGIASEDTAVATICKLCPGIREAKVRLRFKEIQRSKEKLTSHVTLEEFQEAYCELCTRPDVYFLLVQLSKDRECLDAQDLRLFLETEQGLPLATTEGCLELLRRFEPSTAGHERGLLGLDGFTCYLQSAECQLLDPEHQNVCQDMKMPLSHYFISASYRSYLLDDQVHGRADLGGLIRALQAGCRCLEFGVTDGPEGEPLLGVDHVVNKYAFLTSQYPLLLYLCQRCSPSQQRTLAQHLKKVFGPKLYTPESLPVSLGGRATTLPSPEQLKGKVLLVGKKLPPEEEGSEGEVSEEDEEIEELGVVLVVPPPPHAQPSQQHSPLSTPSTPGTPMTLDPPYWTLESPEELVNFTKRNLTRVRPSSVRLDSSNPNPQGYWKGGVQLVALNQQTPGAMLDLTRGRFMQNGGCGYVLRPAVMREEVSYFSAQSQGCVPGVPPQTLRVKVISAHSLPKPQGSGAKGEVIDPYVVLELHGVPADCTEQRTRTAAQNQDDPLFDETFEFQVNMPELALLRFVVLDDDYIGDDFIGQYTIAFECLQPGYRNVPLLGLAGDPLPHGSLFVHIAITNRRGGGKAQRRGLSVRRGARRGREYVTLRNTGIKVLDDTFRPASGPLREATDLREDALSSTVAFKEQCGLPPMATLKQCIQSLATRLQSPDGPPSATLTLKEGYPCLEPVGNLTDATRKLLNGYDTIIASNKQLIENAEGLHERIAQVQKEGMVFHEDLARLGEKENLKGRKQSKAVESFAWNITVLKGQCDLLRSAKLDALDTLRQLALACEVSGLILTSDGHYTPHGLSSRRGSSHGNGRI</sequence>
<reference evidence="8" key="2">
    <citation type="submission" date="2025-09" db="UniProtKB">
        <authorList>
            <consortium name="Ensembl"/>
        </authorList>
    </citation>
    <scope>IDENTIFICATION</scope>
</reference>